<keyword evidence="1" id="KW-1133">Transmembrane helix</keyword>
<evidence type="ECO:0000256" key="1">
    <source>
        <dbReference type="SAM" id="Phobius"/>
    </source>
</evidence>
<dbReference type="Proteomes" id="UP000219036">
    <property type="component" value="Unassembled WGS sequence"/>
</dbReference>
<evidence type="ECO:0000313" key="2">
    <source>
        <dbReference type="EMBL" id="SNZ11564.1"/>
    </source>
</evidence>
<gene>
    <name evidence="2" type="ORF">SAMN06265182_2080</name>
</gene>
<keyword evidence="1" id="KW-0812">Transmembrane</keyword>
<proteinExistence type="predicted"/>
<dbReference type="RefSeq" id="WP_097001219.1">
    <property type="nucleotide sequence ID" value="NZ_OBEI01000015.1"/>
</dbReference>
<dbReference type="OrthoDB" id="15432at2"/>
<dbReference type="EMBL" id="OBEI01000015">
    <property type="protein sequence ID" value="SNZ11564.1"/>
    <property type="molecule type" value="Genomic_DNA"/>
</dbReference>
<accession>A0A285NPW7</accession>
<organism evidence="2 3">
    <name type="scientific">Persephonella hydrogeniphila</name>
    <dbReference type="NCBI Taxonomy" id="198703"/>
    <lineage>
        <taxon>Bacteria</taxon>
        <taxon>Pseudomonadati</taxon>
        <taxon>Aquificota</taxon>
        <taxon>Aquificia</taxon>
        <taxon>Aquificales</taxon>
        <taxon>Hydrogenothermaceae</taxon>
        <taxon>Persephonella</taxon>
    </lineage>
</organism>
<feature type="transmembrane region" description="Helical" evidence="1">
    <location>
        <begin position="12"/>
        <end position="33"/>
    </location>
</feature>
<sequence length="158" mass="16774">MKKNEKGAALLTTLILGLVALAVIGALMTFLLFGKKTSISERKYTSALEAAKGVSDFIMRGLLDAQLICTSSDGSVSCNCDDLLPSPLLKCPSCTSSSCPEANYLSLGAYSTIGNYNLSAQILSKVETPNEVVYGIRVESSGQSSSEKAIVEFVYKLE</sequence>
<protein>
    <submittedName>
        <fullName evidence="2">Type II secretory pathway, pseudopilin PulG</fullName>
    </submittedName>
</protein>
<keyword evidence="3" id="KW-1185">Reference proteome</keyword>
<keyword evidence="1" id="KW-0472">Membrane</keyword>
<reference evidence="3" key="1">
    <citation type="submission" date="2017-09" db="EMBL/GenBank/DDBJ databases">
        <authorList>
            <person name="Varghese N."/>
            <person name="Submissions S."/>
        </authorList>
    </citation>
    <scope>NUCLEOTIDE SEQUENCE [LARGE SCALE GENOMIC DNA]</scope>
    <source>
        <strain evidence="3">DSM 15103</strain>
    </source>
</reference>
<dbReference type="AlphaFoldDB" id="A0A285NPW7"/>
<name>A0A285NPW7_9AQUI</name>
<evidence type="ECO:0000313" key="3">
    <source>
        <dbReference type="Proteomes" id="UP000219036"/>
    </source>
</evidence>